<sequence length="888" mass="101895">MDCTSLNRTTNRSSPSKERISLSLSMSDSKNSNQLRSFDTRNENKNSSNTGSHHGPSLQGANSKESSNINGLSDAGFQLSPTVDGIIISPTPSKDKSLECDRIQSLKNYINMRFIRGDFKDIQCNDISIESNCKQKQIADSDFYPSAEVVCTRDNMKSLSTTTTANRCDKENSGRLSNINGLVSHTCLSKLNTEEKENIGKDETFSPPLARQLFTKHGLFEIEELEDDKQGEINLQNFDWLEEEEKEEKKFPSLQKITEAPDSHSSSSPSRVKEISKEQIKKNKENLCQVNQQSLKIGDNKDQQLKQKPSIKLKIRLSNDKIPVELQKLNEDLEISVELTTESQDLEQDSTKINEISQKVFESLRNHFEIPKEKSKLKVSHSSKNIVKEKPKVVSKNRRHSKTRRTEIILEDRPLKRKENPPKKVIKHEKHEKKCKVLKESKTTISEKNRDDSNNSKCEARINVRTRQKEYMTRLSGRRKTKSKRTPLAEIKKLSLHKNGKSKQIINSPECEYIKGHAKKWSKLNRQKKIDQNAGKAIKPRQPESESQQRTKRCTINSFSQVNHKVSLDIPILNPPEFSTKKFDLTSNSTEVFLIDSHCIEDKENQFVNFSMSKTNPVVTKKNFTDTHESTVKNESLFKSQDMKNKIHLPRKTISRQENHASVKDLISGHKRSKALQSSLSPTEFTQTPNILKKNVKKKLCKRRLMKSSSNFECLNHFKKKKMEASAELNKLKYPKKRKNSSKHDRHSAIHVNKTRSKKIKTSRKAVKNLLGSNDLRRKMMSPLGKRDEYPHHKLVGKDTISSKDMFFHKTVSTLKLNPNTNDKLDCLVSIQEASKLLMKGSKIFNKERNVASKYSRDLKSFLKHTRKKVRKVPRNVSKTSNSSVNHL</sequence>
<organism evidence="2 3">
    <name type="scientific">Euplotes crassus</name>
    <dbReference type="NCBI Taxonomy" id="5936"/>
    <lineage>
        <taxon>Eukaryota</taxon>
        <taxon>Sar</taxon>
        <taxon>Alveolata</taxon>
        <taxon>Ciliophora</taxon>
        <taxon>Intramacronucleata</taxon>
        <taxon>Spirotrichea</taxon>
        <taxon>Hypotrichia</taxon>
        <taxon>Euplotida</taxon>
        <taxon>Euplotidae</taxon>
        <taxon>Moneuplotes</taxon>
    </lineage>
</organism>
<feature type="compositionally biased region" description="Low complexity" evidence="1">
    <location>
        <begin position="21"/>
        <end position="33"/>
    </location>
</feature>
<name>A0AAD1UME2_EUPCR</name>
<evidence type="ECO:0000313" key="3">
    <source>
        <dbReference type="Proteomes" id="UP001295684"/>
    </source>
</evidence>
<feature type="compositionally biased region" description="Polar residues" evidence="1">
    <location>
        <begin position="877"/>
        <end position="888"/>
    </location>
</feature>
<gene>
    <name evidence="2" type="ORF">ECRASSUSDP1_LOCUS10833</name>
</gene>
<comment type="caution">
    <text evidence="2">The sequence shown here is derived from an EMBL/GenBank/DDBJ whole genome shotgun (WGS) entry which is preliminary data.</text>
</comment>
<evidence type="ECO:0000256" key="1">
    <source>
        <dbReference type="SAM" id="MobiDB-lite"/>
    </source>
</evidence>
<evidence type="ECO:0000313" key="2">
    <source>
        <dbReference type="EMBL" id="CAI2369532.1"/>
    </source>
</evidence>
<dbReference type="AlphaFoldDB" id="A0AAD1UME2"/>
<proteinExistence type="predicted"/>
<protein>
    <submittedName>
        <fullName evidence="2">Uncharacterized protein</fullName>
    </submittedName>
</protein>
<feature type="region of interest" description="Disordered" evidence="1">
    <location>
        <begin position="249"/>
        <end position="277"/>
    </location>
</feature>
<feature type="region of interest" description="Disordered" evidence="1">
    <location>
        <begin position="735"/>
        <end position="759"/>
    </location>
</feature>
<dbReference type="EMBL" id="CAMPGE010010684">
    <property type="protein sequence ID" value="CAI2369532.1"/>
    <property type="molecule type" value="Genomic_DNA"/>
</dbReference>
<feature type="compositionally biased region" description="Polar residues" evidence="1">
    <location>
        <begin position="1"/>
        <end position="14"/>
    </location>
</feature>
<feature type="region of interest" description="Disordered" evidence="1">
    <location>
        <begin position="1"/>
        <end position="74"/>
    </location>
</feature>
<dbReference type="Proteomes" id="UP001295684">
    <property type="component" value="Unassembled WGS sequence"/>
</dbReference>
<feature type="region of interest" description="Disordered" evidence="1">
    <location>
        <begin position="531"/>
        <end position="552"/>
    </location>
</feature>
<feature type="compositionally biased region" description="Polar residues" evidence="1">
    <location>
        <begin position="59"/>
        <end position="71"/>
    </location>
</feature>
<feature type="region of interest" description="Disordered" evidence="1">
    <location>
        <begin position="867"/>
        <end position="888"/>
    </location>
</feature>
<feature type="compositionally biased region" description="Basic residues" evidence="1">
    <location>
        <begin position="735"/>
        <end position="746"/>
    </location>
</feature>
<keyword evidence="3" id="KW-1185">Reference proteome</keyword>
<accession>A0AAD1UME2</accession>
<reference evidence="2" key="1">
    <citation type="submission" date="2023-07" db="EMBL/GenBank/DDBJ databases">
        <authorList>
            <consortium name="AG Swart"/>
            <person name="Singh M."/>
            <person name="Singh A."/>
            <person name="Seah K."/>
            <person name="Emmerich C."/>
        </authorList>
    </citation>
    <scope>NUCLEOTIDE SEQUENCE</scope>
    <source>
        <strain evidence="2">DP1</strain>
    </source>
</reference>